<evidence type="ECO:0000313" key="5">
    <source>
        <dbReference type="EnsemblPlants" id="QL01p006683:mrna"/>
    </source>
</evidence>
<keyword evidence="2" id="KW-0378">Hydrolase</keyword>
<dbReference type="PANTHER" id="PTHR10353">
    <property type="entry name" value="GLYCOSYL HYDROLASE"/>
    <property type="match status" value="1"/>
</dbReference>
<proteinExistence type="inferred from homology"/>
<evidence type="ECO:0000313" key="6">
    <source>
        <dbReference type="Proteomes" id="UP000594261"/>
    </source>
</evidence>
<protein>
    <submittedName>
        <fullName evidence="5">Uncharacterized protein</fullName>
    </submittedName>
</protein>
<dbReference type="InterPro" id="IPR017853">
    <property type="entry name" value="GH"/>
</dbReference>
<dbReference type="Proteomes" id="UP000594261">
    <property type="component" value="Chromosome 1"/>
</dbReference>
<dbReference type="InterPro" id="IPR001360">
    <property type="entry name" value="Glyco_hydro_1"/>
</dbReference>
<evidence type="ECO:0000256" key="3">
    <source>
        <dbReference type="ARBA" id="ARBA00023295"/>
    </source>
</evidence>
<name>A0A7N2QX33_QUELO</name>
<dbReference type="PANTHER" id="PTHR10353:SF137">
    <property type="entry name" value="MYROSINASE 3-RELATED"/>
    <property type="match status" value="1"/>
</dbReference>
<dbReference type="OMA" id="AYESFAP"/>
<reference evidence="5 6" key="1">
    <citation type="journal article" date="2016" name="G3 (Bethesda)">
        <title>First Draft Assembly and Annotation of the Genome of a California Endemic Oak Quercus lobata Nee (Fagaceae).</title>
        <authorList>
            <person name="Sork V.L."/>
            <person name="Fitz-Gibbon S.T."/>
            <person name="Puiu D."/>
            <person name="Crepeau M."/>
            <person name="Gugger P.F."/>
            <person name="Sherman R."/>
            <person name="Stevens K."/>
            <person name="Langley C.H."/>
            <person name="Pellegrini M."/>
            <person name="Salzberg S.L."/>
        </authorList>
    </citation>
    <scope>NUCLEOTIDE SEQUENCE [LARGE SCALE GENOMIC DNA]</scope>
    <source>
        <strain evidence="5 6">cv. SW786</strain>
    </source>
</reference>
<evidence type="ECO:0000256" key="4">
    <source>
        <dbReference type="RuleBase" id="RU003690"/>
    </source>
</evidence>
<organism evidence="5 6">
    <name type="scientific">Quercus lobata</name>
    <name type="common">Valley oak</name>
    <dbReference type="NCBI Taxonomy" id="97700"/>
    <lineage>
        <taxon>Eukaryota</taxon>
        <taxon>Viridiplantae</taxon>
        <taxon>Streptophyta</taxon>
        <taxon>Embryophyta</taxon>
        <taxon>Tracheophyta</taxon>
        <taxon>Spermatophyta</taxon>
        <taxon>Magnoliopsida</taxon>
        <taxon>eudicotyledons</taxon>
        <taxon>Gunneridae</taxon>
        <taxon>Pentapetalae</taxon>
        <taxon>rosids</taxon>
        <taxon>fabids</taxon>
        <taxon>Fagales</taxon>
        <taxon>Fagaceae</taxon>
        <taxon>Quercus</taxon>
    </lineage>
</organism>
<keyword evidence="6" id="KW-1185">Reference proteome</keyword>
<evidence type="ECO:0000256" key="2">
    <source>
        <dbReference type="ARBA" id="ARBA00022801"/>
    </source>
</evidence>
<dbReference type="SUPFAM" id="SSF51445">
    <property type="entry name" value="(Trans)glycosidases"/>
    <property type="match status" value="1"/>
</dbReference>
<evidence type="ECO:0000256" key="1">
    <source>
        <dbReference type="ARBA" id="ARBA00010838"/>
    </source>
</evidence>
<reference evidence="5" key="2">
    <citation type="submission" date="2021-01" db="UniProtKB">
        <authorList>
            <consortium name="EnsemblPlants"/>
        </authorList>
    </citation>
    <scope>IDENTIFICATION</scope>
</reference>
<dbReference type="Gramene" id="QL01p006683:mrna">
    <property type="protein sequence ID" value="QL01p006683:mrna"/>
    <property type="gene ID" value="QL01p006683"/>
</dbReference>
<dbReference type="EMBL" id="LRBV02000001">
    <property type="status" value="NOT_ANNOTATED_CDS"/>
    <property type="molecule type" value="Genomic_DNA"/>
</dbReference>
<comment type="similarity">
    <text evidence="1 4">Belongs to the glycosyl hydrolase 1 family.</text>
</comment>
<dbReference type="Gene3D" id="3.20.20.80">
    <property type="entry name" value="Glycosidases"/>
    <property type="match status" value="2"/>
</dbReference>
<dbReference type="GO" id="GO:0005975">
    <property type="term" value="P:carbohydrate metabolic process"/>
    <property type="evidence" value="ECO:0007669"/>
    <property type="project" value="InterPro"/>
</dbReference>
<keyword evidence="3" id="KW-0326">Glycosidase</keyword>
<sequence length="242" mass="28036">MKKIGLDAYIFSISWSRVLPKGKLSRGVNREGIKYYNKLINKLLAKGLRPFVTPFHWDLPQALEDEYGGFLSPHIMDDFRDYSELCFKEFGDRVKHWITLNEPYSYVYAGYVEGKFAPDKQASIRYVQEVQKGIMGISFNTDWFVPFSNATQDRDAALRALDFMFGWFMDPLTNGDYPHIMRSLVGDRLPKFTKEQSKIVKGSLDFLGLNYYTAKYVADSRHFKVENASYLTDSRTNTSTMN</sequence>
<dbReference type="GO" id="GO:0008422">
    <property type="term" value="F:beta-glucosidase activity"/>
    <property type="evidence" value="ECO:0007669"/>
    <property type="project" value="TreeGrafter"/>
</dbReference>
<dbReference type="Pfam" id="PF00232">
    <property type="entry name" value="Glyco_hydro_1"/>
    <property type="match status" value="2"/>
</dbReference>
<dbReference type="EnsemblPlants" id="QL01p006683:mrna">
    <property type="protein sequence ID" value="QL01p006683:mrna"/>
    <property type="gene ID" value="QL01p006683"/>
</dbReference>
<accession>A0A7N2QX33</accession>
<dbReference type="AlphaFoldDB" id="A0A7N2QX33"/>
<dbReference type="InParanoid" id="A0A7N2QX33"/>